<comment type="caution">
    <text evidence="1">The sequence shown here is derived from an EMBL/GenBank/DDBJ whole genome shotgun (WGS) entry which is preliminary data.</text>
</comment>
<evidence type="ECO:0000313" key="1">
    <source>
        <dbReference type="EMBL" id="PIU15087.1"/>
    </source>
</evidence>
<gene>
    <name evidence="1" type="ORF">COT20_02165</name>
</gene>
<sequence length="186" mass="21017">IVIGATIGGFFYWRENVRLTPPEEWSMAEYSKPSDFTVTETAKQKIIENKSAGLIFAIPKDWIASSTQYSLKLSSPEAKEKNGVFMEKGCRIITEIVEINTNLSILENELKTGVWGKHITQQDRTVINNKDALSYIARSETLGFYHAGIMISYQGKVYSVILNTIPKDSDICLQDFENIKNSIKIQ</sequence>
<evidence type="ECO:0000313" key="2">
    <source>
        <dbReference type="Proteomes" id="UP000229784"/>
    </source>
</evidence>
<accession>A0A2M6XU55</accession>
<organism evidence="1 2">
    <name type="scientific">bacterium (Candidatus Gribaldobacteria) CG08_land_8_20_14_0_20_39_15</name>
    <dbReference type="NCBI Taxonomy" id="2014273"/>
    <lineage>
        <taxon>Bacteria</taxon>
        <taxon>Candidatus Gribaldobacteria</taxon>
    </lineage>
</organism>
<proteinExistence type="predicted"/>
<name>A0A2M6XU55_9BACT</name>
<dbReference type="Proteomes" id="UP000229784">
    <property type="component" value="Unassembled WGS sequence"/>
</dbReference>
<protein>
    <recommendedName>
        <fullName evidence="3">PsbP C-terminal domain-containing protein</fullName>
    </recommendedName>
</protein>
<evidence type="ECO:0008006" key="3">
    <source>
        <dbReference type="Google" id="ProtNLM"/>
    </source>
</evidence>
<feature type="non-terminal residue" evidence="1">
    <location>
        <position position="1"/>
    </location>
</feature>
<dbReference type="AlphaFoldDB" id="A0A2M6XU55"/>
<dbReference type="EMBL" id="PEXQ01000053">
    <property type="protein sequence ID" value="PIU15087.1"/>
    <property type="molecule type" value="Genomic_DNA"/>
</dbReference>
<reference evidence="2" key="1">
    <citation type="submission" date="2017-09" db="EMBL/GenBank/DDBJ databases">
        <title>Depth-based differentiation of microbial function through sediment-hosted aquifers and enrichment of novel symbionts in the deep terrestrial subsurface.</title>
        <authorList>
            <person name="Probst A.J."/>
            <person name="Ladd B."/>
            <person name="Jarett J.K."/>
            <person name="Geller-Mcgrath D.E."/>
            <person name="Sieber C.M.K."/>
            <person name="Emerson J.B."/>
            <person name="Anantharaman K."/>
            <person name="Thomas B.C."/>
            <person name="Malmstrom R."/>
            <person name="Stieglmeier M."/>
            <person name="Klingl A."/>
            <person name="Woyke T."/>
            <person name="Ryan C.M."/>
            <person name="Banfield J.F."/>
        </authorList>
    </citation>
    <scope>NUCLEOTIDE SEQUENCE [LARGE SCALE GENOMIC DNA]</scope>
</reference>